<gene>
    <name evidence="2" type="ORF">CEP54_016421</name>
</gene>
<evidence type="ECO:0000313" key="3">
    <source>
        <dbReference type="Proteomes" id="UP000288168"/>
    </source>
</evidence>
<feature type="region of interest" description="Disordered" evidence="1">
    <location>
        <begin position="24"/>
        <end position="61"/>
    </location>
</feature>
<sequence>MSIDIHISLTLRVQAKDHSLQFVSGPAQTHRRHEVPFGAKRPSPSKDAFSHTVRDDYVRLK</sequence>
<name>A0A428NBX0_9HYPO</name>
<dbReference type="Proteomes" id="UP000288168">
    <property type="component" value="Unassembled WGS sequence"/>
</dbReference>
<dbReference type="AlphaFoldDB" id="A0A428NBX0"/>
<evidence type="ECO:0000313" key="2">
    <source>
        <dbReference type="EMBL" id="RSL38287.1"/>
    </source>
</evidence>
<dbReference type="EMBL" id="NKCI01000899">
    <property type="protein sequence ID" value="RSL38287.1"/>
    <property type="molecule type" value="Genomic_DNA"/>
</dbReference>
<feature type="compositionally biased region" description="Basic and acidic residues" evidence="1">
    <location>
        <begin position="48"/>
        <end position="61"/>
    </location>
</feature>
<proteinExistence type="predicted"/>
<comment type="caution">
    <text evidence="2">The sequence shown here is derived from an EMBL/GenBank/DDBJ whole genome shotgun (WGS) entry which is preliminary data.</text>
</comment>
<organism evidence="2 3">
    <name type="scientific">Fusarium duplospermum</name>
    <dbReference type="NCBI Taxonomy" id="1325734"/>
    <lineage>
        <taxon>Eukaryota</taxon>
        <taxon>Fungi</taxon>
        <taxon>Dikarya</taxon>
        <taxon>Ascomycota</taxon>
        <taxon>Pezizomycotina</taxon>
        <taxon>Sordariomycetes</taxon>
        <taxon>Hypocreomycetidae</taxon>
        <taxon>Hypocreales</taxon>
        <taxon>Nectriaceae</taxon>
        <taxon>Fusarium</taxon>
        <taxon>Fusarium solani species complex</taxon>
    </lineage>
</organism>
<keyword evidence="3" id="KW-1185">Reference proteome</keyword>
<feature type="non-terminal residue" evidence="2">
    <location>
        <position position="61"/>
    </location>
</feature>
<accession>A0A428NBX0</accession>
<reference evidence="2 3" key="1">
    <citation type="submission" date="2017-06" db="EMBL/GenBank/DDBJ databases">
        <title>Comparative genomic analysis of Ambrosia Fusariam Clade fungi.</title>
        <authorList>
            <person name="Stajich J.E."/>
            <person name="Carrillo J."/>
            <person name="Kijimoto T."/>
            <person name="Eskalen A."/>
            <person name="O'Donnell K."/>
            <person name="Kasson M."/>
        </authorList>
    </citation>
    <scope>NUCLEOTIDE SEQUENCE [LARGE SCALE GENOMIC DNA]</scope>
    <source>
        <strain evidence="2 3">NRRL62584</strain>
    </source>
</reference>
<evidence type="ECO:0000256" key="1">
    <source>
        <dbReference type="SAM" id="MobiDB-lite"/>
    </source>
</evidence>
<protein>
    <submittedName>
        <fullName evidence="2">Uncharacterized protein</fullName>
    </submittedName>
</protein>